<gene>
    <name evidence="2" type="ORF">BP6252_13067</name>
</gene>
<evidence type="ECO:0000313" key="2">
    <source>
        <dbReference type="EMBL" id="RDW58591.1"/>
    </source>
</evidence>
<dbReference type="Proteomes" id="UP000256645">
    <property type="component" value="Unassembled WGS sequence"/>
</dbReference>
<protein>
    <submittedName>
        <fullName evidence="2">Uncharacterized protein</fullName>
    </submittedName>
</protein>
<comment type="caution">
    <text evidence="2">The sequence shown here is derived from an EMBL/GenBank/DDBJ whole genome shotgun (WGS) entry which is preliminary data.</text>
</comment>
<dbReference type="AlphaFoldDB" id="A0A3D8Q9Y8"/>
<reference evidence="2 3" key="1">
    <citation type="journal article" date="2018" name="IMA Fungus">
        <title>IMA Genome-F 9: Draft genome sequence of Annulohypoxylon stygium, Aspergillus mulundensis, Berkeleyomyces basicola (syn. Thielaviopsis basicola), Ceratocystis smalleyi, two Cercospora beticola strains, Coleophoma cylindrospora, Fusarium fracticaudum, Phialophora cf. hyalina, and Morchella septimelata.</title>
        <authorList>
            <person name="Wingfield B.D."/>
            <person name="Bills G.F."/>
            <person name="Dong Y."/>
            <person name="Huang W."/>
            <person name="Nel W.J."/>
            <person name="Swalarsk-Parry B.S."/>
            <person name="Vaghefi N."/>
            <person name="Wilken P.M."/>
            <person name="An Z."/>
            <person name="de Beer Z.W."/>
            <person name="De Vos L."/>
            <person name="Chen L."/>
            <person name="Duong T.A."/>
            <person name="Gao Y."/>
            <person name="Hammerbacher A."/>
            <person name="Kikkert J.R."/>
            <person name="Li Y."/>
            <person name="Li H."/>
            <person name="Li K."/>
            <person name="Li Q."/>
            <person name="Liu X."/>
            <person name="Ma X."/>
            <person name="Naidoo K."/>
            <person name="Pethybridge S.J."/>
            <person name="Sun J."/>
            <person name="Steenkamp E.T."/>
            <person name="van der Nest M.A."/>
            <person name="van Wyk S."/>
            <person name="Wingfield M.J."/>
            <person name="Xiong C."/>
            <person name="Yue Q."/>
            <person name="Zhang X."/>
        </authorList>
    </citation>
    <scope>NUCLEOTIDE SEQUENCE [LARGE SCALE GENOMIC DNA]</scope>
    <source>
        <strain evidence="2 3">BP6252</strain>
    </source>
</reference>
<proteinExistence type="predicted"/>
<accession>A0A3D8Q9Y8</accession>
<keyword evidence="3" id="KW-1185">Reference proteome</keyword>
<feature type="signal peptide" evidence="1">
    <location>
        <begin position="1"/>
        <end position="22"/>
    </location>
</feature>
<sequence length="115" mass="12365">MARWLYTTLFTLVLIFANVSVATQYFLRITDNSGKAILRNPSGDKSQPADSVLCSNFAWSAVTPIDASTGQISGKFRPSVLTINRSVDMNTALLLQSQATNSVYGGLTLTAMTGI</sequence>
<dbReference type="InterPro" id="IPR036624">
    <property type="entry name" value="Hcp1-lik_sf"/>
</dbReference>
<keyword evidence="1" id="KW-0732">Signal</keyword>
<organism evidence="2 3">
    <name type="scientific">Coleophoma cylindrospora</name>
    <dbReference type="NCBI Taxonomy" id="1849047"/>
    <lineage>
        <taxon>Eukaryota</taxon>
        <taxon>Fungi</taxon>
        <taxon>Dikarya</taxon>
        <taxon>Ascomycota</taxon>
        <taxon>Pezizomycotina</taxon>
        <taxon>Leotiomycetes</taxon>
        <taxon>Helotiales</taxon>
        <taxon>Dermateaceae</taxon>
        <taxon>Coleophoma</taxon>
    </lineage>
</organism>
<evidence type="ECO:0000313" key="3">
    <source>
        <dbReference type="Proteomes" id="UP000256645"/>
    </source>
</evidence>
<dbReference type="EMBL" id="PDLM01000017">
    <property type="protein sequence ID" value="RDW58591.1"/>
    <property type="molecule type" value="Genomic_DNA"/>
</dbReference>
<dbReference type="SUPFAM" id="SSF141452">
    <property type="entry name" value="Hcp1-like"/>
    <property type="match status" value="1"/>
</dbReference>
<name>A0A3D8Q9Y8_9HELO</name>
<evidence type="ECO:0000256" key="1">
    <source>
        <dbReference type="SAM" id="SignalP"/>
    </source>
</evidence>
<dbReference type="Gene3D" id="2.30.110.20">
    <property type="entry name" value="Hcp1-like"/>
    <property type="match status" value="1"/>
</dbReference>
<feature type="chain" id="PRO_5017761755" evidence="1">
    <location>
        <begin position="23"/>
        <end position="115"/>
    </location>
</feature>